<evidence type="ECO:0000313" key="6">
    <source>
        <dbReference type="EMBL" id="PGH55461.1"/>
    </source>
</evidence>
<feature type="binding site" evidence="4">
    <location>
        <position position="239"/>
    </location>
    <ligand>
        <name>Mn(2+)</name>
        <dbReference type="ChEBI" id="CHEBI:29035"/>
        <label>1</label>
    </ligand>
</feature>
<accession>A0A2B8BC23</accession>
<evidence type="ECO:0000256" key="4">
    <source>
        <dbReference type="PIRSR" id="PIRSR036979-1"/>
    </source>
</evidence>
<dbReference type="InterPro" id="IPR020855">
    <property type="entry name" value="Ureohydrolase_Mn_BS"/>
</dbReference>
<dbReference type="PROSITE" id="PS01053">
    <property type="entry name" value="ARGINASE_1"/>
    <property type="match status" value="1"/>
</dbReference>
<feature type="binding site" evidence="4">
    <location>
        <position position="122"/>
    </location>
    <ligand>
        <name>Mn(2+)</name>
        <dbReference type="ChEBI" id="CHEBI:29035"/>
        <label>1</label>
    </ligand>
</feature>
<dbReference type="InterPro" id="IPR023696">
    <property type="entry name" value="Ureohydrolase_dom_sf"/>
</dbReference>
<sequence>MSTRVVEDSTVHWISGAWKEPEGNRDRHCVEADTGILFLEIPFDHAVSHRPGTRFGPSAILAALDGFSLYCTDKRTDLGRLRLRRFGEIEVTNDIHATYRHITETVAGLAPGETPVFLGGDHSITDPILRGLLRRHPDRMLGLIVFDAHFDSRIPVPGKEHSGHWMHTVAEVFDHRHSVQLGIDAPIYSGAYMELAEAAGIMVRTPWDIRRAGLAATVAETIRHAVEPTDAVHVSIDIDCLSAGFAPGTSVPNPAGLTLWDVADAVFEIARSAAHASLDIVEVSPPLDSNGLTAQSAAHLAMNFLAGRAARLQPAFSKADPAA</sequence>
<keyword evidence="4" id="KW-0464">Manganese</keyword>
<dbReference type="CDD" id="cd09990">
    <property type="entry name" value="Agmatinase-like"/>
    <property type="match status" value="1"/>
</dbReference>
<dbReference type="PROSITE" id="PS51409">
    <property type="entry name" value="ARGINASE_2"/>
    <property type="match status" value="1"/>
</dbReference>
<evidence type="ECO:0000256" key="5">
    <source>
        <dbReference type="RuleBase" id="RU003684"/>
    </source>
</evidence>
<dbReference type="PIRSF" id="PIRSF036979">
    <property type="entry name" value="Arginase"/>
    <property type="match status" value="1"/>
</dbReference>
<name>A0A2B8BC23_9PROT</name>
<dbReference type="Pfam" id="PF00491">
    <property type="entry name" value="Arginase"/>
    <property type="match status" value="1"/>
</dbReference>
<dbReference type="GO" id="GO:0008783">
    <property type="term" value="F:agmatinase activity"/>
    <property type="evidence" value="ECO:0007669"/>
    <property type="project" value="TreeGrafter"/>
</dbReference>
<dbReference type="PANTHER" id="PTHR11358">
    <property type="entry name" value="ARGINASE/AGMATINASE"/>
    <property type="match status" value="1"/>
</dbReference>
<organism evidence="6 7">
    <name type="scientific">Azospirillum palustre</name>
    <dbReference type="NCBI Taxonomy" id="2044885"/>
    <lineage>
        <taxon>Bacteria</taxon>
        <taxon>Pseudomonadati</taxon>
        <taxon>Pseudomonadota</taxon>
        <taxon>Alphaproteobacteria</taxon>
        <taxon>Rhodospirillales</taxon>
        <taxon>Azospirillaceae</taxon>
        <taxon>Azospirillum</taxon>
    </lineage>
</organism>
<keyword evidence="7" id="KW-1185">Reference proteome</keyword>
<evidence type="ECO:0000256" key="1">
    <source>
        <dbReference type="ARBA" id="ARBA00009227"/>
    </source>
</evidence>
<keyword evidence="2 4" id="KW-0479">Metal-binding</keyword>
<evidence type="ECO:0000313" key="7">
    <source>
        <dbReference type="Proteomes" id="UP000225379"/>
    </source>
</evidence>
<comment type="caution">
    <text evidence="6">The sequence shown here is derived from an EMBL/GenBank/DDBJ whole genome shotgun (WGS) entry which is preliminary data.</text>
</comment>
<comment type="cofactor">
    <cofactor evidence="4">
        <name>Mn(2+)</name>
        <dbReference type="ChEBI" id="CHEBI:29035"/>
    </cofactor>
    <text evidence="4">Binds 2 manganese ions per subunit.</text>
</comment>
<evidence type="ECO:0000256" key="3">
    <source>
        <dbReference type="ARBA" id="ARBA00022801"/>
    </source>
</evidence>
<dbReference type="RefSeq" id="WP_098738176.1">
    <property type="nucleotide sequence ID" value="NZ_PDKW01000042.1"/>
</dbReference>
<dbReference type="GO" id="GO:0046872">
    <property type="term" value="F:metal ion binding"/>
    <property type="evidence" value="ECO:0007669"/>
    <property type="project" value="UniProtKB-KW"/>
</dbReference>
<proteinExistence type="inferred from homology"/>
<dbReference type="OrthoDB" id="9788689at2"/>
<dbReference type="InterPro" id="IPR006035">
    <property type="entry name" value="Ureohydrolase"/>
</dbReference>
<reference evidence="7" key="1">
    <citation type="submission" date="2017-10" db="EMBL/GenBank/DDBJ databases">
        <authorList>
            <person name="Kravchenko I.K."/>
            <person name="Grouzdev D.S."/>
        </authorList>
    </citation>
    <scope>NUCLEOTIDE SEQUENCE [LARGE SCALE GENOMIC DNA]</scope>
    <source>
        <strain evidence="7">B2</strain>
    </source>
</reference>
<keyword evidence="3 5" id="KW-0378">Hydrolase</keyword>
<evidence type="ECO:0000256" key="2">
    <source>
        <dbReference type="ARBA" id="ARBA00022723"/>
    </source>
</evidence>
<gene>
    <name evidence="6" type="ORF">CRT60_19345</name>
</gene>
<dbReference type="GO" id="GO:0033389">
    <property type="term" value="P:putrescine biosynthetic process from arginine, via agmatine"/>
    <property type="evidence" value="ECO:0007669"/>
    <property type="project" value="TreeGrafter"/>
</dbReference>
<dbReference type="PANTHER" id="PTHR11358:SF26">
    <property type="entry name" value="GUANIDINO ACID HYDROLASE, MITOCHONDRIAL"/>
    <property type="match status" value="1"/>
</dbReference>
<protein>
    <submittedName>
        <fullName evidence="6">Arginase</fullName>
    </submittedName>
</protein>
<dbReference type="SUPFAM" id="SSF52768">
    <property type="entry name" value="Arginase/deacetylase"/>
    <property type="match status" value="1"/>
</dbReference>
<dbReference type="AlphaFoldDB" id="A0A2B8BC23"/>
<feature type="binding site" evidence="4">
    <location>
        <position position="147"/>
    </location>
    <ligand>
        <name>Mn(2+)</name>
        <dbReference type="ChEBI" id="CHEBI:29035"/>
        <label>1</label>
    </ligand>
</feature>
<dbReference type="EMBL" id="PDKW01000042">
    <property type="protein sequence ID" value="PGH55461.1"/>
    <property type="molecule type" value="Genomic_DNA"/>
</dbReference>
<feature type="binding site" evidence="4">
    <location>
        <position position="237"/>
    </location>
    <ligand>
        <name>Mn(2+)</name>
        <dbReference type="ChEBI" id="CHEBI:29035"/>
        <label>1</label>
    </ligand>
</feature>
<feature type="binding site" evidence="4">
    <location>
        <position position="151"/>
    </location>
    <ligand>
        <name>Mn(2+)</name>
        <dbReference type="ChEBI" id="CHEBI:29035"/>
        <label>1</label>
    </ligand>
</feature>
<dbReference type="PRINTS" id="PR00116">
    <property type="entry name" value="ARGINASE"/>
</dbReference>
<dbReference type="Proteomes" id="UP000225379">
    <property type="component" value="Unassembled WGS sequence"/>
</dbReference>
<feature type="binding site" evidence="4">
    <location>
        <position position="149"/>
    </location>
    <ligand>
        <name>Mn(2+)</name>
        <dbReference type="ChEBI" id="CHEBI:29035"/>
        <label>1</label>
    </ligand>
</feature>
<comment type="similarity">
    <text evidence="1">Belongs to the arginase family. Agmatinase subfamily.</text>
</comment>
<dbReference type="Gene3D" id="3.40.800.10">
    <property type="entry name" value="Ureohydrolase domain"/>
    <property type="match status" value="1"/>
</dbReference>